<keyword evidence="3" id="KW-1185">Reference proteome</keyword>
<dbReference type="InterPro" id="IPR001279">
    <property type="entry name" value="Metallo-B-lactamas"/>
</dbReference>
<evidence type="ECO:0000259" key="1">
    <source>
        <dbReference type="SMART" id="SM00849"/>
    </source>
</evidence>
<proteinExistence type="predicted"/>
<dbReference type="CDD" id="cd07721">
    <property type="entry name" value="yflN-like_MBL-fold"/>
    <property type="match status" value="1"/>
</dbReference>
<dbReference type="PANTHER" id="PTHR42951:SF9">
    <property type="entry name" value="METAL-DEPENDENT HYDROLASE"/>
    <property type="match status" value="1"/>
</dbReference>
<dbReference type="InterPro" id="IPR050855">
    <property type="entry name" value="NDM-1-like"/>
</dbReference>
<comment type="caution">
    <text evidence="2">The sequence shown here is derived from an EMBL/GenBank/DDBJ whole genome shotgun (WGS) entry which is preliminary data.</text>
</comment>
<dbReference type="InterPro" id="IPR036866">
    <property type="entry name" value="RibonucZ/Hydroxyglut_hydro"/>
</dbReference>
<dbReference type="RefSeq" id="WP_101175422.1">
    <property type="nucleotide sequence ID" value="NZ_PISE01000004.1"/>
</dbReference>
<dbReference type="Proteomes" id="UP000233375">
    <property type="component" value="Unassembled WGS sequence"/>
</dbReference>
<sequence>MRITKHNHLYQLTFFPNIFPVNCYLIEEENELTLIDAALPFSYKYILEAAKNIKKPITKIVLTHAHGDHIGSLDALKENLPDAIVYISERDAKILQGDHSILKEEEPHKLKGGLPKNIRTKPDVLLKDGDRIGSFTCVSMPGHTPGSMAFLDNRDNSLIAGDAFQTKGGLAISGQWKILFPFPTMATWNKEAALKSAEKILSYDISLLAVGHGDLLKNPQNQLKKLLSK</sequence>
<accession>A0A2N0Z743</accession>
<reference evidence="2 3" key="1">
    <citation type="journal article" date="2003" name="Int. J. Syst. Evol. Microbiol.">
        <title>Bacillus nealsonii sp. nov., isolated from a spacecraft-assembly facility, whose spores are gamma-radiation resistant.</title>
        <authorList>
            <person name="Venkateswaran K."/>
            <person name="Kempf M."/>
            <person name="Chen F."/>
            <person name="Satomi M."/>
            <person name="Nicholson W."/>
            <person name="Kern R."/>
        </authorList>
    </citation>
    <scope>NUCLEOTIDE SEQUENCE [LARGE SCALE GENOMIC DNA]</scope>
    <source>
        <strain evidence="2 3">FO-92</strain>
    </source>
</reference>
<dbReference type="GO" id="GO:0016787">
    <property type="term" value="F:hydrolase activity"/>
    <property type="evidence" value="ECO:0007669"/>
    <property type="project" value="UniProtKB-KW"/>
</dbReference>
<name>A0A2N0Z743_9BACI</name>
<dbReference type="EMBL" id="PISE01000004">
    <property type="protein sequence ID" value="PKG25317.1"/>
    <property type="molecule type" value="Genomic_DNA"/>
</dbReference>
<organism evidence="2 3">
    <name type="scientific">Niallia nealsonii</name>
    <dbReference type="NCBI Taxonomy" id="115979"/>
    <lineage>
        <taxon>Bacteria</taxon>
        <taxon>Bacillati</taxon>
        <taxon>Bacillota</taxon>
        <taxon>Bacilli</taxon>
        <taxon>Bacillales</taxon>
        <taxon>Bacillaceae</taxon>
        <taxon>Niallia</taxon>
    </lineage>
</organism>
<dbReference type="SUPFAM" id="SSF56281">
    <property type="entry name" value="Metallo-hydrolase/oxidoreductase"/>
    <property type="match status" value="1"/>
</dbReference>
<evidence type="ECO:0000313" key="3">
    <source>
        <dbReference type="Proteomes" id="UP000233375"/>
    </source>
</evidence>
<gene>
    <name evidence="2" type="ORF">CWS01_02230</name>
</gene>
<dbReference type="SMART" id="SM00849">
    <property type="entry name" value="Lactamase_B"/>
    <property type="match status" value="1"/>
</dbReference>
<dbReference type="PANTHER" id="PTHR42951">
    <property type="entry name" value="METALLO-BETA-LACTAMASE DOMAIN-CONTAINING"/>
    <property type="match status" value="1"/>
</dbReference>
<dbReference type="OrthoDB" id="9802248at2"/>
<keyword evidence="2" id="KW-0378">Hydrolase</keyword>
<feature type="domain" description="Metallo-beta-lactamase" evidence="1">
    <location>
        <begin position="20"/>
        <end position="212"/>
    </location>
</feature>
<evidence type="ECO:0000313" key="2">
    <source>
        <dbReference type="EMBL" id="PKG25317.1"/>
    </source>
</evidence>
<dbReference type="Gene3D" id="3.60.15.10">
    <property type="entry name" value="Ribonuclease Z/Hydroxyacylglutathione hydrolase-like"/>
    <property type="match status" value="1"/>
</dbReference>
<dbReference type="AlphaFoldDB" id="A0A2N0Z743"/>
<protein>
    <submittedName>
        <fullName evidence="2">MBL fold metallo-hydrolase</fullName>
    </submittedName>
</protein>
<dbReference type="Pfam" id="PF00753">
    <property type="entry name" value="Lactamase_B"/>
    <property type="match status" value="1"/>
</dbReference>